<evidence type="ECO:0000313" key="6">
    <source>
        <dbReference type="EMBL" id="MDA7423992.1"/>
    </source>
</evidence>
<dbReference type="Gene3D" id="3.40.190.290">
    <property type="match status" value="1"/>
</dbReference>
<dbReference type="InterPro" id="IPR058163">
    <property type="entry name" value="LysR-type_TF_proteobact-type"/>
</dbReference>
<protein>
    <submittedName>
        <fullName evidence="6">LysR substrate-binding domain-containing protein</fullName>
    </submittedName>
</protein>
<evidence type="ECO:0000256" key="3">
    <source>
        <dbReference type="ARBA" id="ARBA00023125"/>
    </source>
</evidence>
<gene>
    <name evidence="6" type="ORF">PFY00_04585</name>
</gene>
<evidence type="ECO:0000313" key="7">
    <source>
        <dbReference type="Proteomes" id="UP001210720"/>
    </source>
</evidence>
<reference evidence="6 7" key="1">
    <citation type="submission" date="2023-01" db="EMBL/GenBank/DDBJ databases">
        <title>Thalassococcus onchidii sp. nov., isolated from a marine invertebrate from the South China Sea.</title>
        <authorList>
            <person name="Xu S."/>
            <person name="Liu Z."/>
            <person name="Xu Y."/>
        </authorList>
    </citation>
    <scope>NUCLEOTIDE SEQUENCE [LARGE SCALE GENOMIC DNA]</scope>
    <source>
        <strain evidence="6 7">KCTC 32084</strain>
    </source>
</reference>
<feature type="domain" description="HTH lysR-type" evidence="5">
    <location>
        <begin position="38"/>
        <end position="95"/>
    </location>
</feature>
<comment type="caution">
    <text evidence="6">The sequence shown here is derived from an EMBL/GenBank/DDBJ whole genome shotgun (WGS) entry which is preliminary data.</text>
</comment>
<dbReference type="InterPro" id="IPR000847">
    <property type="entry name" value="LysR_HTH_N"/>
</dbReference>
<evidence type="ECO:0000256" key="1">
    <source>
        <dbReference type="ARBA" id="ARBA00009437"/>
    </source>
</evidence>
<dbReference type="SUPFAM" id="SSF53850">
    <property type="entry name" value="Periplasmic binding protein-like II"/>
    <property type="match status" value="1"/>
</dbReference>
<dbReference type="CDD" id="cd08422">
    <property type="entry name" value="PBP2_CrgA_like"/>
    <property type="match status" value="1"/>
</dbReference>
<proteinExistence type="inferred from homology"/>
<evidence type="ECO:0000256" key="2">
    <source>
        <dbReference type="ARBA" id="ARBA00023015"/>
    </source>
</evidence>
<evidence type="ECO:0000259" key="5">
    <source>
        <dbReference type="PROSITE" id="PS50931"/>
    </source>
</evidence>
<dbReference type="RefSeq" id="WP_271431321.1">
    <property type="nucleotide sequence ID" value="NZ_JAQIOY010000001.1"/>
</dbReference>
<organism evidence="6 7">
    <name type="scientific">Thalassococcus lentus</name>
    <dbReference type="NCBI Taxonomy" id="1210524"/>
    <lineage>
        <taxon>Bacteria</taxon>
        <taxon>Pseudomonadati</taxon>
        <taxon>Pseudomonadota</taxon>
        <taxon>Alphaproteobacteria</taxon>
        <taxon>Rhodobacterales</taxon>
        <taxon>Roseobacteraceae</taxon>
        <taxon>Thalassococcus</taxon>
    </lineage>
</organism>
<dbReference type="SUPFAM" id="SSF46785">
    <property type="entry name" value="Winged helix' DNA-binding domain"/>
    <property type="match status" value="1"/>
</dbReference>
<evidence type="ECO:0000256" key="4">
    <source>
        <dbReference type="ARBA" id="ARBA00023163"/>
    </source>
</evidence>
<dbReference type="InterPro" id="IPR036388">
    <property type="entry name" value="WH-like_DNA-bd_sf"/>
</dbReference>
<accession>A0ABT4XQ18</accession>
<keyword evidence="4" id="KW-0804">Transcription</keyword>
<dbReference type="Pfam" id="PF03466">
    <property type="entry name" value="LysR_substrate"/>
    <property type="match status" value="1"/>
</dbReference>
<dbReference type="Proteomes" id="UP001210720">
    <property type="component" value="Unassembled WGS sequence"/>
</dbReference>
<dbReference type="InterPro" id="IPR005119">
    <property type="entry name" value="LysR_subst-bd"/>
</dbReference>
<dbReference type="EMBL" id="JAQIOY010000001">
    <property type="protein sequence ID" value="MDA7423992.1"/>
    <property type="molecule type" value="Genomic_DNA"/>
</dbReference>
<keyword evidence="7" id="KW-1185">Reference proteome</keyword>
<comment type="similarity">
    <text evidence="1">Belongs to the LysR transcriptional regulatory family.</text>
</comment>
<dbReference type="PANTHER" id="PTHR30537">
    <property type="entry name" value="HTH-TYPE TRANSCRIPTIONAL REGULATOR"/>
    <property type="match status" value="1"/>
</dbReference>
<dbReference type="PROSITE" id="PS50931">
    <property type="entry name" value="HTH_LYSR"/>
    <property type="match status" value="1"/>
</dbReference>
<dbReference type="InterPro" id="IPR036390">
    <property type="entry name" value="WH_DNA-bd_sf"/>
</dbReference>
<dbReference type="PANTHER" id="PTHR30537:SF30">
    <property type="entry name" value="TRANSCRIPTIONAL REGULATOR-RELATED"/>
    <property type="match status" value="1"/>
</dbReference>
<dbReference type="Pfam" id="PF00126">
    <property type="entry name" value="HTH_1"/>
    <property type="match status" value="1"/>
</dbReference>
<dbReference type="Gene3D" id="1.10.10.10">
    <property type="entry name" value="Winged helix-like DNA-binding domain superfamily/Winged helix DNA-binding domain"/>
    <property type="match status" value="1"/>
</dbReference>
<name>A0ABT4XQ18_9RHOB</name>
<keyword evidence="3" id="KW-0238">DNA-binding</keyword>
<sequence length="329" mass="36350">MLLVISLSLLRKTDIDRTGLFDYPVSNERIVRWFRKMDIYRSLAVFVAVTEAGSFSGAGRRLKLSTSVISHHVSKLEAYVGASLFFRSTRSLSLTPEGQTVLPSARTMVNAADEALDALMATSDEPAGALRVTLPAFGERSPLQRSILRFARKHPMVAITMHASDYPVDLVKEGFDLAIRLGVLSDSTMMSKRIGSFGRKLVASPSYLAARPKIKTLEDLKACDFISIAMLPDVITLFRKGDEFSFEPANVRLEVHSLASAKSAILEGLGVQHLPDSEVEEEISSGLLVEVLPQWSLPDLGVYAVWPDIGPQKRLTRLLIDFMKNEQQT</sequence>
<keyword evidence="2" id="KW-0805">Transcription regulation</keyword>